<reference evidence="2" key="1">
    <citation type="submission" date="2016-02" db="EMBL/GenBank/DDBJ databases">
        <title>Halorhodospira halochloris DSM-1059 complete genome, version 2.</title>
        <authorList>
            <person name="Tsukatani Y."/>
        </authorList>
    </citation>
    <scope>NUCLEOTIDE SEQUENCE</scope>
    <source>
        <strain evidence="2">DSM 1059</strain>
    </source>
</reference>
<evidence type="ECO:0000313" key="2">
    <source>
        <dbReference type="EMBL" id="BAU56607.1"/>
    </source>
</evidence>
<name>A0A120MZ87_HALHR</name>
<dbReference type="Proteomes" id="UP000218890">
    <property type="component" value="Chromosome"/>
</dbReference>
<dbReference type="KEGG" id="hhk:HH1059_25290"/>
<keyword evidence="1" id="KW-0732">Signal</keyword>
<keyword evidence="3" id="KW-1185">Reference proteome</keyword>
<evidence type="ECO:0000256" key="1">
    <source>
        <dbReference type="SAM" id="SignalP"/>
    </source>
</evidence>
<dbReference type="AlphaFoldDB" id="A0A120MZ87"/>
<evidence type="ECO:0000313" key="3">
    <source>
        <dbReference type="Proteomes" id="UP000218890"/>
    </source>
</evidence>
<dbReference type="InterPro" id="IPR020016">
    <property type="entry name" value="Decahaem-assoc_OM_MtrB/PioB"/>
</dbReference>
<dbReference type="Pfam" id="PF11854">
    <property type="entry name" value="MtrB_PioB"/>
    <property type="match status" value="1"/>
</dbReference>
<organism evidence="2 3">
    <name type="scientific">Halorhodospira halochloris</name>
    <name type="common">Ectothiorhodospira halochloris</name>
    <dbReference type="NCBI Taxonomy" id="1052"/>
    <lineage>
        <taxon>Bacteria</taxon>
        <taxon>Pseudomonadati</taxon>
        <taxon>Pseudomonadota</taxon>
        <taxon>Gammaproteobacteria</taxon>
        <taxon>Chromatiales</taxon>
        <taxon>Ectothiorhodospiraceae</taxon>
        <taxon>Halorhodospira</taxon>
    </lineage>
</organism>
<gene>
    <name evidence="2" type="ORF">HH1059_25290</name>
</gene>
<dbReference type="SUPFAM" id="SSF56935">
    <property type="entry name" value="Porins"/>
    <property type="match status" value="2"/>
</dbReference>
<sequence length="687" mass="78295">MHNTRLMSSAMVISALCLQTTAQAGSAAGTSVFVGPAESQIWFGAGYLSEDNYHINRYTGPEEEGFYPHIELDLRYRGEGEDDARYMQLKGQDLGIGSRRVEGRYGVQGTYGVFMEYNQRTRYYDEDLQSPLRSDGRDRLRLPEGGSTADLEDWTRDWEVDRERRQLSVGVQRHVDEDWKVDASFSREEKEGRLYRGYGDWISQEGFAMPAPVDHRTDQFDISAAYSGEELQGRFGYHLSRFNHLDGVRSYGRRDDADQANYFEVEDPHSDDWGDPDVHTLSLAPDNTYQRVYGSAAYSFQPETTLHMNVDIGRAEQDEDFVEDTEYQQNLSILDESLNGQIDTTRIGVRGTHRFTPRVQIRGGYRYDDRDNSTPHYELQGNERTRVHSLTRHTADLDADIRLPARTNLLLGYEYEQTERDLADDDTQDHTVHTRVRSQVTDSLSGSIYASYLDRYGANYYGLEATQPGIASNVPTMRMYHLADLRRIEAGAIGSYAVIPELAIGLELTATEDDYHESAVGMLSDERYAYTLTVDYFPDEMISGYSFVVFEDHVRDQGGIQRDLTQDEEVLTVGLGGTLSLLEDERLELGAEVFYLQSDTDISVSDGGDFPTLEIRMTQLELYGEYAASEQLQLRLAYLGQSFEEQDWSRGFGPGWDDDFDDDMVLMGREAYDYTAHMMVASLGYRF</sequence>
<feature type="signal peptide" evidence="1">
    <location>
        <begin position="1"/>
        <end position="24"/>
    </location>
</feature>
<protein>
    <submittedName>
        <fullName evidence="2">Outer membrane protein assembly factor YaeT</fullName>
    </submittedName>
</protein>
<feature type="chain" id="PRO_5007167946" evidence="1">
    <location>
        <begin position="25"/>
        <end position="687"/>
    </location>
</feature>
<accession>A0A120MZ87</accession>
<dbReference type="OrthoDB" id="9146719at2"/>
<dbReference type="Gene3D" id="2.40.160.10">
    <property type="entry name" value="Porin"/>
    <property type="match status" value="1"/>
</dbReference>
<proteinExistence type="predicted"/>
<dbReference type="NCBIfam" id="TIGR03509">
    <property type="entry name" value="OMP_MtrB_PioB"/>
    <property type="match status" value="1"/>
</dbReference>
<dbReference type="InterPro" id="IPR023614">
    <property type="entry name" value="Porin_dom_sf"/>
</dbReference>
<dbReference type="EMBL" id="AP017372">
    <property type="protein sequence ID" value="BAU56607.1"/>
    <property type="molecule type" value="Genomic_DNA"/>
</dbReference>
<dbReference type="RefSeq" id="WP_096406688.1">
    <property type="nucleotide sequence ID" value="NZ_AP017372.2"/>
</dbReference>